<organism evidence="1 2">
    <name type="scientific">Bos mutus</name>
    <name type="common">wild yak</name>
    <dbReference type="NCBI Taxonomy" id="72004"/>
    <lineage>
        <taxon>Eukaryota</taxon>
        <taxon>Metazoa</taxon>
        <taxon>Chordata</taxon>
        <taxon>Craniata</taxon>
        <taxon>Vertebrata</taxon>
        <taxon>Euteleostomi</taxon>
        <taxon>Mammalia</taxon>
        <taxon>Eutheria</taxon>
        <taxon>Laurasiatheria</taxon>
        <taxon>Artiodactyla</taxon>
        <taxon>Ruminantia</taxon>
        <taxon>Pecora</taxon>
        <taxon>Bovidae</taxon>
        <taxon>Bovinae</taxon>
        <taxon>Bos</taxon>
    </lineage>
</organism>
<evidence type="ECO:0000313" key="2">
    <source>
        <dbReference type="Proteomes" id="UP000322234"/>
    </source>
</evidence>
<reference evidence="1" key="1">
    <citation type="submission" date="2019-10" db="EMBL/GenBank/DDBJ databases">
        <title>The sequence and de novo assembly of the wild yak genome.</title>
        <authorList>
            <person name="Liu Y."/>
        </authorList>
    </citation>
    <scope>NUCLEOTIDE SEQUENCE [LARGE SCALE GENOMIC DNA]</scope>
    <source>
        <strain evidence="1">WY2019</strain>
    </source>
</reference>
<gene>
    <name evidence="1" type="ORF">E5288_WYG009287</name>
</gene>
<proteinExistence type="predicted"/>
<comment type="caution">
    <text evidence="1">The sequence shown here is derived from an EMBL/GenBank/DDBJ whole genome shotgun (WGS) entry which is preliminary data.</text>
</comment>
<name>A0A6B0S0F8_9CETA</name>
<evidence type="ECO:0000313" key="1">
    <source>
        <dbReference type="EMBL" id="MXQ94467.1"/>
    </source>
</evidence>
<keyword evidence="2" id="KW-1185">Reference proteome</keyword>
<accession>A0A6B0S0F8</accession>
<sequence length="305" mass="34993">MTHHEILSKELFNEFYASTFSDYPSDMYTSVSEDDGFSEFSSDSDNVIIRLTQRQKTLVIDSDMESENETHGAGAYAFASTEEKAKDISRKTEDFTEEMNSLKRRLIRKSNLSSLILKSYTLKLSPPRITMRKMIVINVVYSHRFTIWRYQDPEKKEQCSKGLPADSGMDKRREDQWAVGPIRYSDLQPVEANLKETKLVVISASDSLQGKECRKTLATFVINNNSKPCVSEKLFNNALLPNDLTNKTGIDEFQFRLKISLPKGKLFHQNSALSAVLLIPPEINYPMHRFVIKEIANCYFNCKQL</sequence>
<protein>
    <submittedName>
        <fullName evidence="1">Uncharacterized protein</fullName>
    </submittedName>
</protein>
<dbReference type="Proteomes" id="UP000322234">
    <property type="component" value="Unassembled WGS sequence"/>
</dbReference>
<dbReference type="AlphaFoldDB" id="A0A6B0S0F8"/>
<dbReference type="EMBL" id="VBQZ03000112">
    <property type="protein sequence ID" value="MXQ94467.1"/>
    <property type="molecule type" value="Genomic_DNA"/>
</dbReference>